<gene>
    <name evidence="5" type="ordered locus">Ahos_0320</name>
</gene>
<keyword evidence="3" id="KW-0460">Magnesium</keyword>
<evidence type="ECO:0000256" key="2">
    <source>
        <dbReference type="ARBA" id="ARBA00022723"/>
    </source>
</evidence>
<reference key="2">
    <citation type="journal article" date="2011" name="Extremophiles">
        <title>Genomic analyses of Acidianus hospitalis W1 a host for studying crenarchaeal virus and plasmid life cycles.</title>
        <authorList>
            <person name="You X.Y."/>
            <person name="Liu C."/>
            <person name="Wang S.Y."/>
            <person name="Jiang C.Y."/>
            <person name="Shah S.A."/>
            <person name="Prangishvili D."/>
            <person name="Liu S.J."/>
            <person name="Garrett R.A."/>
        </authorList>
    </citation>
    <scope>NUCLEOTIDE SEQUENCE</scope>
    <source>
        <strain>W1</strain>
    </source>
</reference>
<dbReference type="KEGG" id="aho:Ahos_0320"/>
<dbReference type="InterPro" id="IPR046945">
    <property type="entry name" value="RHMD-like"/>
</dbReference>
<dbReference type="GO" id="GO:0009063">
    <property type="term" value="P:amino acid catabolic process"/>
    <property type="evidence" value="ECO:0007669"/>
    <property type="project" value="InterPro"/>
</dbReference>
<dbReference type="SUPFAM" id="SSF54826">
    <property type="entry name" value="Enolase N-terminal domain-like"/>
    <property type="match status" value="1"/>
</dbReference>
<dbReference type="Pfam" id="PF13378">
    <property type="entry name" value="MR_MLE_C"/>
    <property type="match status" value="1"/>
</dbReference>
<dbReference type="CDD" id="cd03316">
    <property type="entry name" value="MR_like"/>
    <property type="match status" value="1"/>
</dbReference>
<dbReference type="Gene3D" id="3.20.20.120">
    <property type="entry name" value="Enolase-like C-terminal domain"/>
    <property type="match status" value="1"/>
</dbReference>
<dbReference type="InterPro" id="IPR029065">
    <property type="entry name" value="Enolase_C-like"/>
</dbReference>
<dbReference type="eggNOG" id="arCOG01168">
    <property type="taxonomic scope" value="Archaea"/>
</dbReference>
<dbReference type="Gene3D" id="3.30.390.10">
    <property type="entry name" value="Enolase-like, N-terminal domain"/>
    <property type="match status" value="1"/>
</dbReference>
<reference evidence="5 6" key="1">
    <citation type="journal article" date="2011" name="Extremophiles">
        <title>Genomic analysis of Acidianus hospitalis W1 a host for studying crenarchaeal virus and plasmid life cycles.</title>
        <authorList>
            <person name="You X.Y."/>
            <person name="Liu C."/>
            <person name="Wang S.Y."/>
            <person name="Jiang C.Y."/>
            <person name="Shah S.A."/>
            <person name="Prangishvili D."/>
            <person name="She Q."/>
            <person name="Liu S.J."/>
            <person name="Garrett R.A."/>
        </authorList>
    </citation>
    <scope>NUCLEOTIDE SEQUENCE [LARGE SCALE GENOMIC DNA]</scope>
    <source>
        <strain evidence="5 6">W1</strain>
    </source>
</reference>
<name>F4B5B7_ACIHW</name>
<dbReference type="InterPro" id="IPR018110">
    <property type="entry name" value="Mandel_Rmase/mucon_lact_enz_CS"/>
</dbReference>
<evidence type="ECO:0000259" key="4">
    <source>
        <dbReference type="SMART" id="SM00922"/>
    </source>
</evidence>
<evidence type="ECO:0000256" key="3">
    <source>
        <dbReference type="ARBA" id="ARBA00022842"/>
    </source>
</evidence>
<dbReference type="GO" id="GO:0000287">
    <property type="term" value="F:magnesium ion binding"/>
    <property type="evidence" value="ECO:0007669"/>
    <property type="project" value="TreeGrafter"/>
</dbReference>
<dbReference type="GO" id="GO:0016052">
    <property type="term" value="P:carbohydrate catabolic process"/>
    <property type="evidence" value="ECO:0007669"/>
    <property type="project" value="TreeGrafter"/>
</dbReference>
<dbReference type="PANTHER" id="PTHR13794">
    <property type="entry name" value="ENOLASE SUPERFAMILY, MANDELATE RACEMASE"/>
    <property type="match status" value="1"/>
</dbReference>
<evidence type="ECO:0000313" key="5">
    <source>
        <dbReference type="EMBL" id="AEE93211.1"/>
    </source>
</evidence>
<proteinExistence type="predicted"/>
<dbReference type="PANTHER" id="PTHR13794:SF58">
    <property type="entry name" value="MITOCHONDRIAL ENOLASE SUPERFAMILY MEMBER 1"/>
    <property type="match status" value="1"/>
</dbReference>
<evidence type="ECO:0000313" key="6">
    <source>
        <dbReference type="Proteomes" id="UP000008458"/>
    </source>
</evidence>
<sequence length="349" mass="39645">MYVKLSDKESYGWGESLIAGSGIIGAYSSIIRELIKPLIEEKYNIRSPFEFEEVFEKIMFSAGNCGIVTGAISAVEMAMWGLKARKMKIPLYELFGGKIKDYVKVYGSFPRFSKIDDLIKAVEFTVNKGFDFIKLHQPPSTTLEAVKAVRERFKEIKIAVDLNSPFDLSEAKNFADKIARYEVEWIEEPLWPPNDYFALEKLTKVSPVPIAAGENEYTLYGFRKLLESGVSYIQPDVAKIGGISKFLKVLDLASSYGVKVAPHDRPDSSIVSLIYTLNLALTRNEIKIVEYPISDLPKDLFNEPTFEKGYVRPPENIEINNSILNKYSYINRIRVLHFSDLNDKLIKYG</sequence>
<dbReference type="InterPro" id="IPR013341">
    <property type="entry name" value="Mandelate_racemase_N_dom"/>
</dbReference>
<dbReference type="InterPro" id="IPR036849">
    <property type="entry name" value="Enolase-like_C_sf"/>
</dbReference>
<dbReference type="SFLD" id="SFLDS00001">
    <property type="entry name" value="Enolase"/>
    <property type="match status" value="1"/>
</dbReference>
<keyword evidence="6" id="KW-1185">Reference proteome</keyword>
<dbReference type="Proteomes" id="UP000008458">
    <property type="component" value="Chromosome"/>
</dbReference>
<dbReference type="EMBL" id="CP002535">
    <property type="protein sequence ID" value="AEE93211.1"/>
    <property type="molecule type" value="Genomic_DNA"/>
</dbReference>
<dbReference type="GO" id="GO:0016836">
    <property type="term" value="F:hydro-lyase activity"/>
    <property type="evidence" value="ECO:0007669"/>
    <property type="project" value="TreeGrafter"/>
</dbReference>
<dbReference type="InterPro" id="IPR029017">
    <property type="entry name" value="Enolase-like_N"/>
</dbReference>
<dbReference type="Pfam" id="PF02746">
    <property type="entry name" value="MR_MLE_N"/>
    <property type="match status" value="1"/>
</dbReference>
<protein>
    <submittedName>
        <fullName evidence="5">Mandelate racemase/muconate lactonizing family protein</fullName>
    </submittedName>
</protein>
<accession>F4B5B7</accession>
<dbReference type="AlphaFoldDB" id="F4B5B7"/>
<dbReference type="InterPro" id="IPR013342">
    <property type="entry name" value="Mandelate_racemase_C"/>
</dbReference>
<comment type="cofactor">
    <cofactor evidence="1">
        <name>Mg(2+)</name>
        <dbReference type="ChEBI" id="CHEBI:18420"/>
    </cofactor>
</comment>
<dbReference type="PROSITE" id="PS00909">
    <property type="entry name" value="MR_MLE_2"/>
    <property type="match status" value="1"/>
</dbReference>
<organism evidence="5 6">
    <name type="scientific">Acidianus hospitalis (strain W1)</name>
    <dbReference type="NCBI Taxonomy" id="933801"/>
    <lineage>
        <taxon>Archaea</taxon>
        <taxon>Thermoproteota</taxon>
        <taxon>Thermoprotei</taxon>
        <taxon>Sulfolobales</taxon>
        <taxon>Sulfolobaceae</taxon>
        <taxon>Acidianus</taxon>
    </lineage>
</organism>
<dbReference type="SMART" id="SM00922">
    <property type="entry name" value="MR_MLE"/>
    <property type="match status" value="1"/>
</dbReference>
<feature type="domain" description="Mandelate racemase/muconate lactonizing enzyme C-terminal" evidence="4">
    <location>
        <begin position="115"/>
        <end position="209"/>
    </location>
</feature>
<dbReference type="STRING" id="933801.Ahos_0320"/>
<evidence type="ECO:0000256" key="1">
    <source>
        <dbReference type="ARBA" id="ARBA00001946"/>
    </source>
</evidence>
<dbReference type="HOGENOM" id="CLU_030273_3_0_2"/>
<keyword evidence="2" id="KW-0479">Metal-binding</keyword>
<dbReference type="SUPFAM" id="SSF51604">
    <property type="entry name" value="Enolase C-terminal domain-like"/>
    <property type="match status" value="1"/>
</dbReference>